<dbReference type="OrthoDB" id="5853366at2759"/>
<keyword evidence="7 19" id="KW-1133">Transmembrane helix</keyword>
<dbReference type="SMR" id="O17925"/>
<dbReference type="RefSeq" id="NP_507077.1">
    <property type="nucleotide sequence ID" value="NM_074676.1"/>
</dbReference>
<feature type="transmembrane region" description="Helical" evidence="19">
    <location>
        <begin position="44"/>
        <end position="64"/>
    </location>
</feature>
<feature type="transmembrane region" description="Helical" evidence="19">
    <location>
        <begin position="285"/>
        <end position="309"/>
    </location>
</feature>
<evidence type="ECO:0000256" key="1">
    <source>
        <dbReference type="ARBA" id="ARBA00004272"/>
    </source>
</evidence>
<name>O17925_CAEEL</name>
<dbReference type="PANTHER" id="PTHR22943:SF137">
    <property type="entry name" value="SEVEN TM RECEPTOR"/>
    <property type="match status" value="1"/>
</dbReference>
<evidence type="ECO:0000256" key="9">
    <source>
        <dbReference type="ARBA" id="ARBA00023136"/>
    </source>
</evidence>
<evidence type="ECO:0000256" key="4">
    <source>
        <dbReference type="ARBA" id="ARBA00022606"/>
    </source>
</evidence>
<evidence type="ECO:0000256" key="8">
    <source>
        <dbReference type="ARBA" id="ARBA00023069"/>
    </source>
</evidence>
<dbReference type="KEGG" id="cel:CELE_K05D4.2"/>
<dbReference type="WormBase" id="K05D4.2">
    <property type="protein sequence ID" value="CE16228"/>
    <property type="gene ID" value="WBGene00006159"/>
    <property type="gene designation" value="str-106"/>
</dbReference>
<comment type="function">
    <text evidence="13">An odorant receptor which affects chemotaxis to the volatile odorant diacetyl. Specifies AWA neuronal cell fate via the odr-7 pathway.</text>
</comment>
<dbReference type="eggNOG" id="ENOG502THG6">
    <property type="taxonomic scope" value="Eukaryota"/>
</dbReference>
<evidence type="ECO:0000256" key="11">
    <source>
        <dbReference type="ARBA" id="ARBA00023180"/>
    </source>
</evidence>
<evidence type="ECO:0000256" key="19">
    <source>
        <dbReference type="SAM" id="Phobius"/>
    </source>
</evidence>
<evidence type="ECO:0000256" key="7">
    <source>
        <dbReference type="ARBA" id="ARBA00022989"/>
    </source>
</evidence>
<sequence length="338" mass="38626">MCSAAWLTFNFYAETVGFILSVILNVILLTLIKGMPNKVFGNYKYLMFSFSALGVVYSCIDFIVKPNSHITERSFVIFSVLRVTKLSKPVAEVGLSLMCASFGILLALLTIHFYYRYICVACPKKLLRFSLRNCFLWILLVLSNFSIWFYCCYIWNGSNDIKNEIVIPEFREVYCLEPNDYAYTGAQYFYGDLSTGTLHMYTPSFAAEGTTGSIIVLCLILLTYFGYQTYNHLYKLVQLTSHTTMEHQNQLFQTLVLQTIIPAIFMYFPASCMVLFPLFQLKIGAIANLVMTSVSIYPCFEPLVAMYCIKRFRKRIIGAVCCGNPVKKQVRVQPMTCL</sequence>
<organism evidence="20 21">
    <name type="scientific">Caenorhabditis elegans</name>
    <dbReference type="NCBI Taxonomy" id="6239"/>
    <lineage>
        <taxon>Eukaryota</taxon>
        <taxon>Metazoa</taxon>
        <taxon>Ecdysozoa</taxon>
        <taxon>Nematoda</taxon>
        <taxon>Chromadorea</taxon>
        <taxon>Rhabditida</taxon>
        <taxon>Rhabditina</taxon>
        <taxon>Rhabditomorpha</taxon>
        <taxon>Rhabditoidea</taxon>
        <taxon>Rhabditidae</taxon>
        <taxon>Peloderinae</taxon>
        <taxon>Caenorhabditis</taxon>
    </lineage>
</organism>
<dbReference type="GO" id="GO:0005886">
    <property type="term" value="C:plasma membrane"/>
    <property type="evidence" value="ECO:0000318"/>
    <property type="project" value="GO_Central"/>
</dbReference>
<dbReference type="PIR" id="T23351">
    <property type="entry name" value="T23351"/>
</dbReference>
<dbReference type="PANTHER" id="PTHR22943">
    <property type="entry name" value="7-TRANSMEMBRANE DOMAIN RECEPTOR C.ELEGANS"/>
    <property type="match status" value="1"/>
</dbReference>
<dbReference type="EMBL" id="BX284605">
    <property type="protein sequence ID" value="CAB07252.1"/>
    <property type="molecule type" value="Genomic_DNA"/>
</dbReference>
<keyword evidence="5 19" id="KW-0812">Transmembrane</keyword>
<keyword evidence="2" id="KW-1003">Cell membrane</keyword>
<evidence type="ECO:0000256" key="16">
    <source>
        <dbReference type="ARBA" id="ARBA00067967"/>
    </source>
</evidence>
<dbReference type="AlphaFoldDB" id="O17925"/>
<dbReference type="GeneID" id="187023"/>
<keyword evidence="8" id="KW-0969">Cilium</keyword>
<keyword evidence="11" id="KW-0325">Glycoprotein</keyword>
<evidence type="ECO:0000256" key="10">
    <source>
        <dbReference type="ARBA" id="ARBA00023170"/>
    </source>
</evidence>
<evidence type="ECO:0000313" key="22">
    <source>
        <dbReference type="WormBase" id="K05D4.2"/>
    </source>
</evidence>
<evidence type="ECO:0000256" key="15">
    <source>
        <dbReference type="ARBA" id="ARBA00064300"/>
    </source>
</evidence>
<feature type="transmembrane region" description="Helical" evidence="19">
    <location>
        <begin position="135"/>
        <end position="156"/>
    </location>
</feature>
<evidence type="ECO:0000256" key="12">
    <source>
        <dbReference type="ARBA" id="ARBA00023273"/>
    </source>
</evidence>
<keyword evidence="10 20" id="KW-0675">Receptor</keyword>
<accession>O17925</accession>
<gene>
    <name evidence="20 22" type="primary">str-106</name>
    <name evidence="20" type="ORF">CELE_K05D4.2</name>
    <name evidence="22" type="ORF">K05D4.2</name>
</gene>
<dbReference type="GO" id="GO:0007186">
    <property type="term" value="P:G protein-coupled receptor signaling pathway"/>
    <property type="evidence" value="ECO:0000318"/>
    <property type="project" value="GO_Central"/>
</dbReference>
<evidence type="ECO:0000256" key="3">
    <source>
        <dbReference type="ARBA" id="ARBA00022500"/>
    </source>
</evidence>
<dbReference type="CTD" id="187023"/>
<keyword evidence="21" id="KW-1185">Reference proteome</keyword>
<evidence type="ECO:0000256" key="17">
    <source>
        <dbReference type="ARBA" id="ARBA00078653"/>
    </source>
</evidence>
<proteinExistence type="inferred from homology"/>
<dbReference type="AGR" id="WB:WBGene00006159"/>
<keyword evidence="9 19" id="KW-0472">Membrane</keyword>
<protein>
    <recommendedName>
        <fullName evidence="16">Serpentine receptor class r-10</fullName>
    </recommendedName>
    <alternativeName>
        <fullName evidence="17">Odorant response abnormal protein 10</fullName>
    </alternativeName>
    <alternativeName>
        <fullName evidence="18">Olfactory receptor 10</fullName>
    </alternativeName>
</protein>
<comment type="subunit">
    <text evidence="15">Interacts with odr-4.</text>
</comment>
<dbReference type="GO" id="GO:0042048">
    <property type="term" value="P:olfactory behavior"/>
    <property type="evidence" value="ECO:0000318"/>
    <property type="project" value="GO_Central"/>
</dbReference>
<feature type="transmembrane region" description="Helical" evidence="19">
    <location>
        <begin position="205"/>
        <end position="227"/>
    </location>
</feature>
<dbReference type="FunCoup" id="O17925">
    <property type="interactions" value="4"/>
</dbReference>
<dbReference type="Pfam" id="PF10326">
    <property type="entry name" value="7TM_GPCR_Str"/>
    <property type="match status" value="1"/>
</dbReference>
<dbReference type="HOGENOM" id="CLU_036335_2_1_1"/>
<evidence type="ECO:0000313" key="20">
    <source>
        <dbReference type="EMBL" id="CAB07252.1"/>
    </source>
</evidence>
<dbReference type="InParanoid" id="O17925"/>
<dbReference type="SUPFAM" id="SSF81321">
    <property type="entry name" value="Family A G protein-coupled receptor-like"/>
    <property type="match status" value="1"/>
</dbReference>
<dbReference type="UCSC" id="K05D4.2">
    <property type="organism name" value="c. elegans"/>
</dbReference>
<dbReference type="GO" id="GO:0006935">
    <property type="term" value="P:chemotaxis"/>
    <property type="evidence" value="ECO:0007669"/>
    <property type="project" value="UniProtKB-KW"/>
</dbReference>
<keyword evidence="12" id="KW-0966">Cell projection</keyword>
<dbReference type="GO" id="GO:0060170">
    <property type="term" value="C:ciliary membrane"/>
    <property type="evidence" value="ECO:0007669"/>
    <property type="project" value="UniProtKB-SubCell"/>
</dbReference>
<dbReference type="Proteomes" id="UP000001940">
    <property type="component" value="Chromosome V"/>
</dbReference>
<feature type="transmembrane region" description="Helical" evidence="19">
    <location>
        <begin position="255"/>
        <end position="279"/>
    </location>
</feature>
<dbReference type="PaxDb" id="6239-K05D4.2"/>
<dbReference type="GO" id="GO:0038022">
    <property type="term" value="F:G protein-coupled olfactory receptor activity"/>
    <property type="evidence" value="ECO:0000318"/>
    <property type="project" value="GO_Central"/>
</dbReference>
<keyword evidence="4" id="KW-0716">Sensory transduction</keyword>
<comment type="subcellular location">
    <subcellularLocation>
        <location evidence="1">Cell projection</location>
        <location evidence="1">Cilium membrane</location>
        <topology evidence="1">Multi-pass membrane protein</topology>
    </subcellularLocation>
</comment>
<evidence type="ECO:0000256" key="18">
    <source>
        <dbReference type="ARBA" id="ARBA00082489"/>
    </source>
</evidence>
<evidence type="ECO:0000313" key="21">
    <source>
        <dbReference type="Proteomes" id="UP000001940"/>
    </source>
</evidence>
<evidence type="ECO:0000256" key="14">
    <source>
        <dbReference type="ARBA" id="ARBA00061678"/>
    </source>
</evidence>
<evidence type="ECO:0000256" key="13">
    <source>
        <dbReference type="ARBA" id="ARBA00054965"/>
    </source>
</evidence>
<evidence type="ECO:0000256" key="6">
    <source>
        <dbReference type="ARBA" id="ARBA00022725"/>
    </source>
</evidence>
<evidence type="ECO:0000256" key="5">
    <source>
        <dbReference type="ARBA" id="ARBA00022692"/>
    </source>
</evidence>
<keyword evidence="3" id="KW-0145">Chemotaxis</keyword>
<feature type="transmembrane region" description="Helical" evidence="19">
    <location>
        <begin position="12"/>
        <end position="32"/>
    </location>
</feature>
<dbReference type="InterPro" id="IPR019428">
    <property type="entry name" value="7TM_GPCR_serpentine_rcpt_Str"/>
</dbReference>
<dbReference type="FunFam" id="1.20.1070.10:FF:000128">
    <property type="entry name" value="Seven TM Receptor"/>
    <property type="match status" value="1"/>
</dbReference>
<dbReference type="STRING" id="6239.K05D4.2.1"/>
<comment type="similarity">
    <text evidence="14">Belongs to the nematode receptor-like protein str family.</text>
</comment>
<feature type="transmembrane region" description="Helical" evidence="19">
    <location>
        <begin position="93"/>
        <end position="115"/>
    </location>
</feature>
<dbReference type="PhylomeDB" id="O17925"/>
<keyword evidence="6" id="KW-0552">Olfaction</keyword>
<reference evidence="20 21" key="1">
    <citation type="journal article" date="1998" name="Science">
        <title>Genome sequence of the nematode C. elegans: a platform for investigating biology.</title>
        <authorList>
            <consortium name="The C. elegans sequencing consortium"/>
            <person name="Sulson J.E."/>
            <person name="Waterston R."/>
        </authorList>
    </citation>
    <scope>NUCLEOTIDE SEQUENCE [LARGE SCALE GENOMIC DNA]</scope>
    <source>
        <strain evidence="20 21">Bristol N2</strain>
    </source>
</reference>
<evidence type="ECO:0000256" key="2">
    <source>
        <dbReference type="ARBA" id="ARBA00022475"/>
    </source>
</evidence>